<dbReference type="eggNOG" id="KOG1550">
    <property type="taxonomic scope" value="Eukaryota"/>
</dbReference>
<dbReference type="Proteomes" id="UP000016922">
    <property type="component" value="Unassembled WGS sequence"/>
</dbReference>
<dbReference type="InterPro" id="IPR006597">
    <property type="entry name" value="Sel1-like"/>
</dbReference>
<dbReference type="SUPFAM" id="SSF81901">
    <property type="entry name" value="HCP-like"/>
    <property type="match status" value="1"/>
</dbReference>
<dbReference type="HOGENOM" id="CLU_008036_1_0_1"/>
<reference evidence="3 4" key="1">
    <citation type="journal article" date="2013" name="BMC Genomics">
        <title>Genomics-driven discovery of the pneumocandin biosynthetic gene cluster in the fungus Glarea lozoyensis.</title>
        <authorList>
            <person name="Chen L."/>
            <person name="Yue Q."/>
            <person name="Zhang X."/>
            <person name="Xiang M."/>
            <person name="Wang C."/>
            <person name="Li S."/>
            <person name="Che Y."/>
            <person name="Ortiz-Lopez F.J."/>
            <person name="Bills G.F."/>
            <person name="Liu X."/>
            <person name="An Z."/>
        </authorList>
    </citation>
    <scope>NUCLEOTIDE SEQUENCE [LARGE SCALE GENOMIC DNA]</scope>
    <source>
        <strain evidence="4">ATCC 20868 / MF5171</strain>
    </source>
</reference>
<dbReference type="Gene3D" id="1.25.40.10">
    <property type="entry name" value="Tetratricopeptide repeat domain"/>
    <property type="match status" value="1"/>
</dbReference>
<accession>S3D9G5</accession>
<feature type="region of interest" description="Disordered" evidence="2">
    <location>
        <begin position="121"/>
        <end position="153"/>
    </location>
</feature>
<evidence type="ECO:0000313" key="3">
    <source>
        <dbReference type="EMBL" id="EPE34360.1"/>
    </source>
</evidence>
<keyword evidence="4" id="KW-1185">Reference proteome</keyword>
<dbReference type="EMBL" id="KE145356">
    <property type="protein sequence ID" value="EPE34360.1"/>
    <property type="molecule type" value="Genomic_DNA"/>
</dbReference>
<dbReference type="PANTHER" id="PTHR46430:SF2">
    <property type="entry name" value="CHITIN SYNTHASE REGULATORY FACTOR 4"/>
    <property type="match status" value="1"/>
</dbReference>
<keyword evidence="1" id="KW-0677">Repeat</keyword>
<protein>
    <submittedName>
        <fullName evidence="3">HCP-like protein</fullName>
    </submittedName>
</protein>
<dbReference type="Pfam" id="PF08238">
    <property type="entry name" value="Sel1"/>
    <property type="match status" value="5"/>
</dbReference>
<dbReference type="PANTHER" id="PTHR46430">
    <property type="entry name" value="PROTEIN SKT5-RELATED"/>
    <property type="match status" value="1"/>
</dbReference>
<dbReference type="STRING" id="1116229.S3D9G5"/>
<feature type="compositionally biased region" description="Low complexity" evidence="2">
    <location>
        <begin position="812"/>
        <end position="833"/>
    </location>
</feature>
<dbReference type="SMART" id="SM00671">
    <property type="entry name" value="SEL1"/>
    <property type="match status" value="7"/>
</dbReference>
<feature type="compositionally biased region" description="Low complexity" evidence="2">
    <location>
        <begin position="794"/>
        <end position="805"/>
    </location>
</feature>
<feature type="region of interest" description="Disordered" evidence="2">
    <location>
        <begin position="505"/>
        <end position="897"/>
    </location>
</feature>
<dbReference type="AlphaFoldDB" id="S3D9G5"/>
<name>S3D9G5_GLAL2</name>
<organism evidence="3 4">
    <name type="scientific">Glarea lozoyensis (strain ATCC 20868 / MF5171)</name>
    <dbReference type="NCBI Taxonomy" id="1116229"/>
    <lineage>
        <taxon>Eukaryota</taxon>
        <taxon>Fungi</taxon>
        <taxon>Dikarya</taxon>
        <taxon>Ascomycota</taxon>
        <taxon>Pezizomycotina</taxon>
        <taxon>Leotiomycetes</taxon>
        <taxon>Helotiales</taxon>
        <taxon>Helotiaceae</taxon>
        <taxon>Glarea</taxon>
    </lineage>
</organism>
<evidence type="ECO:0000256" key="2">
    <source>
        <dbReference type="SAM" id="MobiDB-lite"/>
    </source>
</evidence>
<feature type="compositionally biased region" description="Polar residues" evidence="2">
    <location>
        <begin position="756"/>
        <end position="767"/>
    </location>
</feature>
<feature type="compositionally biased region" description="Low complexity" evidence="2">
    <location>
        <begin position="851"/>
        <end position="861"/>
    </location>
</feature>
<evidence type="ECO:0000313" key="4">
    <source>
        <dbReference type="Proteomes" id="UP000016922"/>
    </source>
</evidence>
<proteinExistence type="predicted"/>
<gene>
    <name evidence="3" type="ORF">GLAREA_10054</name>
</gene>
<dbReference type="InterPro" id="IPR011990">
    <property type="entry name" value="TPR-like_helical_dom_sf"/>
</dbReference>
<evidence type="ECO:0000256" key="1">
    <source>
        <dbReference type="ARBA" id="ARBA00022737"/>
    </source>
</evidence>
<sequence length="897" mass="97625">MSGYSQPPRLSATFIPGHDDDFYAPEIVSPAPQRIMPEVPSNMQEQLSHLELEAKNPPTHRMSSASTVSGMQSPPLLDQHRAQNMYSSLNNNAKGPGFTASYEHTNASAYQNIDREYQQFGGVRPHPDSPKFSPFPKPRDAGPNVPLSDEDKEEVLERARPLVLKSIDPEMQLAWAQDALSWVEVASNFASRMQSEGQPPRTMTPKIEHSLRVDAINIVKFLAEQTHPKAEFMQAMWLEFGKFGHRIDKKEAFLGYRRAAEKGYARAEYRMGMQFESSNNSAKAIEHYNRGVGMGDSAAHYRLGMMTLLGQHGTPQDFGRGVDLIKYSADTADENAPQGAYVYGMLLARELPNISVPEHFLPFDLNEAKLYIEKAAYLGFSKAQLKMAQAYELCQLGCEFEPALSLHYNALAARQNEAEADMAISKWFLCGYEGIFEKNEELAFTYAKRAASTKMPTAEFAMGYFYEIGMYVQVDLEESAAWYSKSAEHGNKDALGRIDSIRKNSTLSKTDHEQVAISRIKSQHGSQRGGRPDRFKQRGAALPVIVDDAMDMPDPRNKYDGTGQLRQPGALPARPKSTAPYPEDDVAHPGSFSNGPNGPFNGQGLRPHSQQMAPLADRASSPFGIKPPQHSSTMGLPAGGMRADERLRPSSSMGNMQHVPAGRGHDPQGRAGVVSSGWDTQGAGRGRQASQQSFLPPVDVGTPINFDPSGRQAKPAPLNTSKPQPPQPGGYSQDARQSSIPQGYGNRPDSAATGRGTPQATPHQSYNGRPESAAGRGTPQVTRPPRGSSNPATPQQIISPHSIPPNQGYPHPSQTPTQNRPQQRPPQQTMSSQAPRIPSQAAPYGGPDSRASSVATTPSSAGGAGGMPQKKPVKSGPATFEDMGIPAAKQESECSVM</sequence>
<dbReference type="RefSeq" id="XP_008078295.1">
    <property type="nucleotide sequence ID" value="XM_008080104.1"/>
</dbReference>
<dbReference type="OMA" id="FYEIGMY"/>
<dbReference type="KEGG" id="glz:GLAREA_10054"/>
<dbReference type="OrthoDB" id="4095816at2759"/>
<dbReference type="InterPro" id="IPR051726">
    <property type="entry name" value="Chitin_Synth_Reg"/>
</dbReference>
<dbReference type="GeneID" id="19469101"/>